<evidence type="ECO:0000256" key="3">
    <source>
        <dbReference type="ARBA" id="ARBA00022676"/>
    </source>
</evidence>
<comment type="similarity">
    <text evidence="6">Belongs to the purine/pyrimidine phosphoribosyltransferase family. PyrE subfamily.</text>
</comment>
<dbReference type="InterPro" id="IPR000836">
    <property type="entry name" value="PRTase_dom"/>
</dbReference>
<evidence type="ECO:0000259" key="7">
    <source>
        <dbReference type="Pfam" id="PF00156"/>
    </source>
</evidence>
<dbReference type="RefSeq" id="WP_245791699.1">
    <property type="nucleotide sequence ID" value="NZ_FODD01000039.1"/>
</dbReference>
<dbReference type="HAMAP" id="MF_01208">
    <property type="entry name" value="PyrE"/>
    <property type="match status" value="1"/>
</dbReference>
<reference evidence="8 9" key="1">
    <citation type="submission" date="2016-10" db="EMBL/GenBank/DDBJ databases">
        <authorList>
            <person name="de Groot N.N."/>
        </authorList>
    </citation>
    <scope>NUCLEOTIDE SEQUENCE [LARGE SCALE GENOMIC DNA]</scope>
    <source>
        <strain evidence="8 9">CGMCC 4.2026</strain>
    </source>
</reference>
<keyword evidence="9" id="KW-1185">Reference proteome</keyword>
<protein>
    <recommendedName>
        <fullName evidence="2 6">Orotate phosphoribosyltransferase</fullName>
        <shortName evidence="6">OPRT</shortName>
        <shortName evidence="6">OPRTase</shortName>
        <ecNumber evidence="2 6">2.4.2.10</ecNumber>
    </recommendedName>
</protein>
<dbReference type="EC" id="2.4.2.10" evidence="2 6"/>
<comment type="function">
    <text evidence="6">Catalyzes the transfer of a ribosyl phosphate group from 5-phosphoribose 1-diphosphate to orotate, leading to the formation of orotidine monophosphate (OMP).</text>
</comment>
<evidence type="ECO:0000256" key="5">
    <source>
        <dbReference type="ARBA" id="ARBA00022975"/>
    </source>
</evidence>
<comment type="cofactor">
    <cofactor evidence="6">
        <name>Mg(2+)</name>
        <dbReference type="ChEBI" id="CHEBI:18420"/>
    </cofactor>
</comment>
<evidence type="ECO:0000256" key="6">
    <source>
        <dbReference type="HAMAP-Rule" id="MF_01208"/>
    </source>
</evidence>
<evidence type="ECO:0000313" key="8">
    <source>
        <dbReference type="EMBL" id="SEO74218.1"/>
    </source>
</evidence>
<dbReference type="GO" id="GO:0019856">
    <property type="term" value="P:pyrimidine nucleobase biosynthetic process"/>
    <property type="evidence" value="ECO:0007669"/>
    <property type="project" value="TreeGrafter"/>
</dbReference>
<dbReference type="PANTHER" id="PTHR19278">
    <property type="entry name" value="OROTATE PHOSPHORIBOSYLTRANSFERASE"/>
    <property type="match status" value="1"/>
</dbReference>
<feature type="binding site" evidence="6">
    <location>
        <begin position="33"/>
        <end position="34"/>
    </location>
    <ligand>
        <name>orotate</name>
        <dbReference type="ChEBI" id="CHEBI:30839"/>
    </ligand>
</feature>
<comment type="catalytic activity">
    <reaction evidence="6">
        <text>orotidine 5'-phosphate + diphosphate = orotate + 5-phospho-alpha-D-ribose 1-diphosphate</text>
        <dbReference type="Rhea" id="RHEA:10380"/>
        <dbReference type="ChEBI" id="CHEBI:30839"/>
        <dbReference type="ChEBI" id="CHEBI:33019"/>
        <dbReference type="ChEBI" id="CHEBI:57538"/>
        <dbReference type="ChEBI" id="CHEBI:58017"/>
        <dbReference type="EC" id="2.4.2.10"/>
    </reaction>
</comment>
<dbReference type="SUPFAM" id="SSF53271">
    <property type="entry name" value="PRTase-like"/>
    <property type="match status" value="1"/>
</dbReference>
<evidence type="ECO:0000256" key="2">
    <source>
        <dbReference type="ARBA" id="ARBA00011971"/>
    </source>
</evidence>
<dbReference type="STRING" id="310780.SAMN05216267_103985"/>
<dbReference type="InterPro" id="IPR029057">
    <property type="entry name" value="PRTase-like"/>
</dbReference>
<feature type="binding site" evidence="6">
    <location>
        <position position="96"/>
    </location>
    <ligand>
        <name>5-phospho-alpha-D-ribose 1-diphosphate</name>
        <dbReference type="ChEBI" id="CHEBI:58017"/>
        <note>ligand shared between dimeric partners</note>
    </ligand>
</feature>
<dbReference type="EMBL" id="FODD01000039">
    <property type="protein sequence ID" value="SEO74218.1"/>
    <property type="molecule type" value="Genomic_DNA"/>
</dbReference>
<proteinExistence type="inferred from homology"/>
<dbReference type="UniPathway" id="UPA00070">
    <property type="reaction ID" value="UER00119"/>
</dbReference>
<dbReference type="Pfam" id="PF00156">
    <property type="entry name" value="Pribosyltran"/>
    <property type="match status" value="1"/>
</dbReference>
<dbReference type="GO" id="GO:0004588">
    <property type="term" value="F:orotate phosphoribosyltransferase activity"/>
    <property type="evidence" value="ECO:0007669"/>
    <property type="project" value="UniProtKB-UniRule"/>
</dbReference>
<organism evidence="8 9">
    <name type="scientific">Actinacidiphila rubida</name>
    <dbReference type="NCBI Taxonomy" id="310780"/>
    <lineage>
        <taxon>Bacteria</taxon>
        <taxon>Bacillati</taxon>
        <taxon>Actinomycetota</taxon>
        <taxon>Actinomycetes</taxon>
        <taxon>Kitasatosporales</taxon>
        <taxon>Streptomycetaceae</taxon>
        <taxon>Actinacidiphila</taxon>
    </lineage>
</organism>
<keyword evidence="5 6" id="KW-0665">Pyrimidine biosynthesis</keyword>
<feature type="domain" description="Phosphoribosyltransferase" evidence="7">
    <location>
        <begin position="60"/>
        <end position="152"/>
    </location>
</feature>
<feature type="binding site" description="in other chain" evidence="6">
    <location>
        <begin position="116"/>
        <end position="124"/>
    </location>
    <ligand>
        <name>5-phospho-alpha-D-ribose 1-diphosphate</name>
        <dbReference type="ChEBI" id="CHEBI:58017"/>
        <note>ligand shared between dimeric partners</note>
    </ligand>
</feature>
<evidence type="ECO:0000256" key="4">
    <source>
        <dbReference type="ARBA" id="ARBA00022679"/>
    </source>
</evidence>
<evidence type="ECO:0000256" key="1">
    <source>
        <dbReference type="ARBA" id="ARBA00004889"/>
    </source>
</evidence>
<feature type="binding site" evidence="6">
    <location>
        <position position="90"/>
    </location>
    <ligand>
        <name>5-phospho-alpha-D-ribose 1-diphosphate</name>
        <dbReference type="ChEBI" id="CHEBI:58017"/>
        <note>ligand shared between dimeric partners</note>
    </ligand>
</feature>
<comment type="pathway">
    <text evidence="1 6">Pyrimidine metabolism; UMP biosynthesis via de novo pathway; UMP from orotate: step 1/2.</text>
</comment>
<comment type="caution">
    <text evidence="6">Lacks conserved residue(s) required for the propagation of feature annotation.</text>
</comment>
<keyword evidence="4 6" id="KW-0808">Transferase</keyword>
<evidence type="ECO:0000313" key="9">
    <source>
        <dbReference type="Proteomes" id="UP000181951"/>
    </source>
</evidence>
<name>A0A1H8S7D8_9ACTN</name>
<comment type="subunit">
    <text evidence="6">Homodimer.</text>
</comment>
<feature type="binding site" evidence="6">
    <location>
        <position position="148"/>
    </location>
    <ligand>
        <name>orotate</name>
        <dbReference type="ChEBI" id="CHEBI:30839"/>
    </ligand>
</feature>
<dbReference type="CDD" id="cd06223">
    <property type="entry name" value="PRTases_typeI"/>
    <property type="match status" value="1"/>
</dbReference>
<dbReference type="Gene3D" id="3.40.50.2020">
    <property type="match status" value="1"/>
</dbReference>
<dbReference type="AlphaFoldDB" id="A0A1H8S7D8"/>
<keyword evidence="6" id="KW-0460">Magnesium</keyword>
<dbReference type="PANTHER" id="PTHR19278:SF9">
    <property type="entry name" value="URIDINE 5'-MONOPHOSPHATE SYNTHASE"/>
    <property type="match status" value="1"/>
</dbReference>
<dbReference type="Proteomes" id="UP000181951">
    <property type="component" value="Unassembled WGS sequence"/>
</dbReference>
<dbReference type="GO" id="GO:0044205">
    <property type="term" value="P:'de novo' UMP biosynthetic process"/>
    <property type="evidence" value="ECO:0007669"/>
    <property type="project" value="UniProtKB-UniRule"/>
</dbReference>
<dbReference type="GO" id="GO:0000287">
    <property type="term" value="F:magnesium ion binding"/>
    <property type="evidence" value="ECO:0007669"/>
    <property type="project" value="UniProtKB-UniRule"/>
</dbReference>
<feature type="binding site" evidence="6">
    <location>
        <position position="94"/>
    </location>
    <ligand>
        <name>5-phospho-alpha-D-ribose 1-diphosphate</name>
        <dbReference type="ChEBI" id="CHEBI:58017"/>
        <note>ligand shared between dimeric partners</note>
    </ligand>
</feature>
<dbReference type="InterPro" id="IPR023031">
    <property type="entry name" value="OPRT"/>
</dbReference>
<accession>A0A1H8S7D8</accession>
<gene>
    <name evidence="6" type="primary">pyrE</name>
    <name evidence="8" type="ORF">SAMN05216267_103985</name>
</gene>
<sequence>MSATTTGLAARIATGSYMPGPYHLPNGTVLPSFFDPFRLAADPELLAETAAALADLLPTDTGAVAGPALAAVPLVTALSLHTGLPATFLRPQVKAHGSCRRIEGADVGHRHIVVVDDTARTGTSLLHATRLLRIAGATVTTAVCVVDRQAGATDLLAAQHLELRALVTDPGGTP</sequence>
<keyword evidence="3 6" id="KW-0328">Glycosyltransferase</keyword>